<dbReference type="AlphaFoldDB" id="A0A937A4U2"/>
<comment type="caution">
    <text evidence="2">The sequence shown here is derived from an EMBL/GenBank/DDBJ whole genome shotgun (WGS) entry which is preliminary data.</text>
</comment>
<evidence type="ECO:0000256" key="1">
    <source>
        <dbReference type="SAM" id="Phobius"/>
    </source>
</evidence>
<reference evidence="2" key="1">
    <citation type="submission" date="2021-01" db="EMBL/GenBank/DDBJ databases">
        <authorList>
            <person name="Zhong Y.L."/>
        </authorList>
    </citation>
    <scope>NUCLEOTIDE SEQUENCE</scope>
    <source>
        <strain evidence="2">KCTC 23302</strain>
    </source>
</reference>
<organism evidence="2 3">
    <name type="scientific">Aquimarina mytili</name>
    <dbReference type="NCBI Taxonomy" id="874423"/>
    <lineage>
        <taxon>Bacteria</taxon>
        <taxon>Pseudomonadati</taxon>
        <taxon>Bacteroidota</taxon>
        <taxon>Flavobacteriia</taxon>
        <taxon>Flavobacteriales</taxon>
        <taxon>Flavobacteriaceae</taxon>
        <taxon>Aquimarina</taxon>
    </lineage>
</organism>
<evidence type="ECO:0000313" key="2">
    <source>
        <dbReference type="EMBL" id="MBL0684935.1"/>
    </source>
</evidence>
<feature type="transmembrane region" description="Helical" evidence="1">
    <location>
        <begin position="102"/>
        <end position="121"/>
    </location>
</feature>
<dbReference type="RefSeq" id="WP_201922203.1">
    <property type="nucleotide sequence ID" value="NZ_BAABAX010000014.1"/>
</dbReference>
<keyword evidence="1" id="KW-0812">Transmembrane</keyword>
<sequence length="131" mass="14499">MEEQYKDIDKLVREAGLDTPSPDFLQQVMKQVEASQSNRAFVYKPLISKSAWLVVSLIAIGVIFALVSLPDVAGTTSKGIDISFLNSINIKNPLSGMVLTKATIYGVLFLGLLFFVQVTLLKKRIDRSFSM</sequence>
<accession>A0A937A4U2</accession>
<name>A0A937A4U2_9FLAO</name>
<keyword evidence="1" id="KW-0472">Membrane</keyword>
<dbReference type="Proteomes" id="UP000651057">
    <property type="component" value="Unassembled WGS sequence"/>
</dbReference>
<keyword evidence="1" id="KW-1133">Transmembrane helix</keyword>
<protein>
    <submittedName>
        <fullName evidence="2">Uncharacterized protein</fullName>
    </submittedName>
</protein>
<proteinExistence type="predicted"/>
<gene>
    <name evidence="2" type="ORF">JJQ60_15505</name>
</gene>
<keyword evidence="3" id="KW-1185">Reference proteome</keyword>
<feature type="transmembrane region" description="Helical" evidence="1">
    <location>
        <begin position="51"/>
        <end position="69"/>
    </location>
</feature>
<evidence type="ECO:0000313" key="3">
    <source>
        <dbReference type="Proteomes" id="UP000651057"/>
    </source>
</evidence>
<dbReference type="EMBL" id="JAERQJ010000006">
    <property type="protein sequence ID" value="MBL0684935.1"/>
    <property type="molecule type" value="Genomic_DNA"/>
</dbReference>